<dbReference type="Gene3D" id="3.40.50.12780">
    <property type="entry name" value="N-terminal domain of ligase-like"/>
    <property type="match status" value="1"/>
</dbReference>
<dbReference type="Gene3D" id="3.30.300.30">
    <property type="match status" value="1"/>
</dbReference>
<dbReference type="InterPro" id="IPR020845">
    <property type="entry name" value="AMP-binding_CS"/>
</dbReference>
<dbReference type="SUPFAM" id="SSF56801">
    <property type="entry name" value="Acetyl-CoA synthetase-like"/>
    <property type="match status" value="1"/>
</dbReference>
<feature type="domain" description="AMP-dependent synthetase/ligase" evidence="1">
    <location>
        <begin position="19"/>
        <end position="378"/>
    </location>
</feature>
<protein>
    <submittedName>
        <fullName evidence="3">AMP-binding protein</fullName>
    </submittedName>
</protein>
<dbReference type="InterPro" id="IPR042099">
    <property type="entry name" value="ANL_N_sf"/>
</dbReference>
<dbReference type="Proteomes" id="UP001496720">
    <property type="component" value="Unassembled WGS sequence"/>
</dbReference>
<organism evidence="3 4">
    <name type="scientific">Streptomyces violaceorubidus</name>
    <dbReference type="NCBI Taxonomy" id="284042"/>
    <lineage>
        <taxon>Bacteria</taxon>
        <taxon>Bacillati</taxon>
        <taxon>Actinomycetota</taxon>
        <taxon>Actinomycetes</taxon>
        <taxon>Kitasatosporales</taxon>
        <taxon>Streptomycetaceae</taxon>
        <taxon>Streptomyces</taxon>
    </lineage>
</organism>
<accession>A0ABV1T6P5</accession>
<dbReference type="EMBL" id="JBEOZY010000063">
    <property type="protein sequence ID" value="MER6169304.1"/>
    <property type="molecule type" value="Genomic_DNA"/>
</dbReference>
<feature type="domain" description="AMP-binding enzyme C-terminal" evidence="2">
    <location>
        <begin position="444"/>
        <end position="519"/>
    </location>
</feature>
<dbReference type="Pfam" id="PF13193">
    <property type="entry name" value="AMP-binding_C"/>
    <property type="match status" value="1"/>
</dbReference>
<name>A0ABV1T6P5_9ACTN</name>
<gene>
    <name evidence="3" type="ORF">ABT188_32960</name>
</gene>
<sequence>MNSRKPAEPPTTLYDLVADTARRCPGAIALETPADPPMTYRELIGAAELLGRFIAAAVDGEVPDRIGLLASKTARTYAAYLAVLGLGATVVPLSASAPPKRVQSVARAAGLDLILTAEGGAADVLTDGSRGTAEGLRAAAGPRLLPVPDPRDLAKLPPAPRRPVQDTAYILFTSGSTGKPKGVPVSHASALSFVTHNLKRYGTGPGDRMTQNFDLAFDVSVFDLFVAWGSGAALVAPGPQDLLHPVRWVNRRAITHWASVPSAISNALGLRELPSDSMPTLRFSVFLGEQLTVEQAEAWRRAAPRGVLENAYGPTEMTVFVSSYRLPDRVTNWPTTANRTIPVGRVYDHLEAVVVADGREADEGELCVRGPQRFDGYLDPRDNDGRFLTLRQGRFGPADGPLPGPADWYRTGDLVSRDRDGTLTHLGRLDAQVKIRGHRVELAEIEGALRLRPDVADAVVLALPGRFGSQDLVAFYTSVPGHGTDSRALRTHLARTLPAYMIPRRFTLLDSLPLTSNGKVDRMALRDA</sequence>
<dbReference type="RefSeq" id="WP_352150483.1">
    <property type="nucleotide sequence ID" value="NZ_JBEOZY010000063.1"/>
</dbReference>
<evidence type="ECO:0000259" key="2">
    <source>
        <dbReference type="Pfam" id="PF13193"/>
    </source>
</evidence>
<dbReference type="PROSITE" id="PS00455">
    <property type="entry name" value="AMP_BINDING"/>
    <property type="match status" value="1"/>
</dbReference>
<dbReference type="PANTHER" id="PTHR45527">
    <property type="entry name" value="NONRIBOSOMAL PEPTIDE SYNTHETASE"/>
    <property type="match status" value="1"/>
</dbReference>
<dbReference type="Pfam" id="PF00501">
    <property type="entry name" value="AMP-binding"/>
    <property type="match status" value="1"/>
</dbReference>
<dbReference type="InterPro" id="IPR025110">
    <property type="entry name" value="AMP-bd_C"/>
</dbReference>
<dbReference type="PANTHER" id="PTHR45527:SF1">
    <property type="entry name" value="FATTY ACID SYNTHASE"/>
    <property type="match status" value="1"/>
</dbReference>
<keyword evidence="4" id="KW-1185">Reference proteome</keyword>
<proteinExistence type="predicted"/>
<evidence type="ECO:0000259" key="1">
    <source>
        <dbReference type="Pfam" id="PF00501"/>
    </source>
</evidence>
<evidence type="ECO:0000313" key="4">
    <source>
        <dbReference type="Proteomes" id="UP001496720"/>
    </source>
</evidence>
<dbReference type="InterPro" id="IPR045851">
    <property type="entry name" value="AMP-bd_C_sf"/>
</dbReference>
<dbReference type="InterPro" id="IPR000873">
    <property type="entry name" value="AMP-dep_synth/lig_dom"/>
</dbReference>
<reference evidence="3 4" key="1">
    <citation type="submission" date="2024-06" db="EMBL/GenBank/DDBJ databases">
        <title>The Natural Products Discovery Center: Release of the First 8490 Sequenced Strains for Exploring Actinobacteria Biosynthetic Diversity.</title>
        <authorList>
            <person name="Kalkreuter E."/>
            <person name="Kautsar S.A."/>
            <person name="Yang D."/>
            <person name="Bader C.D."/>
            <person name="Teijaro C.N."/>
            <person name="Fluegel L."/>
            <person name="Davis C.M."/>
            <person name="Simpson J.R."/>
            <person name="Lauterbach L."/>
            <person name="Steele A.D."/>
            <person name="Gui C."/>
            <person name="Meng S."/>
            <person name="Li G."/>
            <person name="Viehrig K."/>
            <person name="Ye F."/>
            <person name="Su P."/>
            <person name="Kiefer A.F."/>
            <person name="Nichols A."/>
            <person name="Cepeda A.J."/>
            <person name="Yan W."/>
            <person name="Fan B."/>
            <person name="Jiang Y."/>
            <person name="Adhikari A."/>
            <person name="Zheng C.-J."/>
            <person name="Schuster L."/>
            <person name="Cowan T.M."/>
            <person name="Smanski M.J."/>
            <person name="Chevrette M.G."/>
            <person name="De Carvalho L.P.S."/>
            <person name="Shen B."/>
        </authorList>
    </citation>
    <scope>NUCLEOTIDE SEQUENCE [LARGE SCALE GENOMIC DNA]</scope>
    <source>
        <strain evidence="3 4">NPDC001615</strain>
    </source>
</reference>
<evidence type="ECO:0000313" key="3">
    <source>
        <dbReference type="EMBL" id="MER6169304.1"/>
    </source>
</evidence>
<comment type="caution">
    <text evidence="3">The sequence shown here is derived from an EMBL/GenBank/DDBJ whole genome shotgun (WGS) entry which is preliminary data.</text>
</comment>